<evidence type="ECO:0000313" key="2">
    <source>
        <dbReference type="Proteomes" id="UP000259952"/>
    </source>
</evidence>
<dbReference type="KEGG" id="vg:54998513"/>
<sequence length="149" mass="15978">MSDLDIWAIQPHPVGGYAATKAETIEGSPPPAGIDDPQFETISQATAYVEALGDRYIVVDTYKEDAQEALIANSALLNDIQSKMSDHQLIEVMQKAQDLSTIATAGVLLSNMEDEEAKALGAKVGSFANDYADKLQEEVHSVARALGLE</sequence>
<keyword evidence="2" id="KW-1185">Reference proteome</keyword>
<accession>A0A346FCN4</accession>
<name>A0A346FCN4_9CAUD</name>
<protein>
    <submittedName>
        <fullName evidence="1">Uncharacterized protein</fullName>
    </submittedName>
</protein>
<dbReference type="Proteomes" id="UP000259952">
    <property type="component" value="Segment"/>
</dbReference>
<organism evidence="1 2">
    <name type="scientific">Gordonia phage Fryberger</name>
    <dbReference type="NCBI Taxonomy" id="2250392"/>
    <lineage>
        <taxon>Viruses</taxon>
        <taxon>Duplodnaviria</taxon>
        <taxon>Heunggongvirae</taxon>
        <taxon>Uroviricota</taxon>
        <taxon>Caudoviricetes</taxon>
        <taxon>Ronaldovirus</taxon>
        <taxon>Ronaldovirus fryberger</taxon>
    </lineage>
</organism>
<evidence type="ECO:0000313" key="1">
    <source>
        <dbReference type="EMBL" id="AXN53498.1"/>
    </source>
</evidence>
<dbReference type="GeneID" id="54998513"/>
<gene>
    <name evidence="1" type="primary">81</name>
    <name evidence="1" type="ORF">SEA_FRYBERGER_81</name>
</gene>
<reference evidence="1 2" key="1">
    <citation type="submission" date="2018-06" db="EMBL/GenBank/DDBJ databases">
        <authorList>
            <person name="Searcy Z.E."/>
            <person name="Delesalle V.A."/>
            <person name="Garlena R.A."/>
            <person name="Russell D.A."/>
            <person name="Pope W.H."/>
            <person name="Jacobs-Sera D."/>
            <person name="Hatfull G.F."/>
        </authorList>
    </citation>
    <scope>NUCLEOTIDE SEQUENCE [LARGE SCALE GENOMIC DNA]</scope>
</reference>
<dbReference type="EMBL" id="MH479913">
    <property type="protein sequence ID" value="AXN53498.1"/>
    <property type="molecule type" value="Genomic_DNA"/>
</dbReference>
<dbReference type="RefSeq" id="YP_009807633.1">
    <property type="nucleotide sequence ID" value="NC_048027.1"/>
</dbReference>
<proteinExistence type="predicted"/>